<dbReference type="Gene3D" id="3.30.750.140">
    <property type="match status" value="1"/>
</dbReference>
<dbReference type="InterPro" id="IPR038610">
    <property type="entry name" value="FliK-like_C_sf"/>
</dbReference>
<keyword evidence="3" id="KW-0282">Flagellum</keyword>
<feature type="compositionally biased region" description="Basic and acidic residues" evidence="1">
    <location>
        <begin position="67"/>
        <end position="90"/>
    </location>
</feature>
<feature type="region of interest" description="Disordered" evidence="1">
    <location>
        <begin position="1"/>
        <end position="33"/>
    </location>
</feature>
<protein>
    <submittedName>
        <fullName evidence="3">Flagellar hook-length control protein FliK</fullName>
    </submittedName>
</protein>
<dbReference type="OrthoDB" id="7203912at2"/>
<accession>A0A1N7IQY8</accession>
<dbReference type="InterPro" id="IPR021136">
    <property type="entry name" value="Flagellar_hook_control-like_C"/>
</dbReference>
<dbReference type="Pfam" id="PF02120">
    <property type="entry name" value="Flg_hook"/>
    <property type="match status" value="1"/>
</dbReference>
<feature type="region of interest" description="Disordered" evidence="1">
    <location>
        <begin position="51"/>
        <end position="134"/>
    </location>
</feature>
<name>A0A1N7IQY8_9PROT</name>
<feature type="domain" description="Flagellar hook-length control protein-like C-terminal" evidence="2">
    <location>
        <begin position="464"/>
        <end position="543"/>
    </location>
</feature>
<evidence type="ECO:0000256" key="1">
    <source>
        <dbReference type="SAM" id="MobiDB-lite"/>
    </source>
</evidence>
<feature type="compositionally biased region" description="Gly residues" evidence="1">
    <location>
        <begin position="554"/>
        <end position="569"/>
    </location>
</feature>
<dbReference type="RefSeq" id="WP_076398558.1">
    <property type="nucleotide sequence ID" value="NZ_FTOA01000001.1"/>
</dbReference>
<keyword evidence="3" id="KW-0969">Cilium</keyword>
<dbReference type="CDD" id="cd17470">
    <property type="entry name" value="T3SS_Flik_C"/>
    <property type="match status" value="1"/>
</dbReference>
<evidence type="ECO:0000313" key="3">
    <source>
        <dbReference type="EMBL" id="SIS39499.1"/>
    </source>
</evidence>
<evidence type="ECO:0000259" key="2">
    <source>
        <dbReference type="Pfam" id="PF02120"/>
    </source>
</evidence>
<feature type="compositionally biased region" description="Low complexity" evidence="1">
    <location>
        <begin position="8"/>
        <end position="33"/>
    </location>
</feature>
<dbReference type="EMBL" id="FTOA01000001">
    <property type="protein sequence ID" value="SIS39499.1"/>
    <property type="molecule type" value="Genomic_DNA"/>
</dbReference>
<feature type="region of interest" description="Disordered" evidence="1">
    <location>
        <begin position="190"/>
        <end position="218"/>
    </location>
</feature>
<organism evidence="3 4">
    <name type="scientific">Insolitispirillum peregrinum</name>
    <dbReference type="NCBI Taxonomy" id="80876"/>
    <lineage>
        <taxon>Bacteria</taxon>
        <taxon>Pseudomonadati</taxon>
        <taxon>Pseudomonadota</taxon>
        <taxon>Alphaproteobacteria</taxon>
        <taxon>Rhodospirillales</taxon>
        <taxon>Novispirillaceae</taxon>
        <taxon>Insolitispirillum</taxon>
    </lineage>
</organism>
<feature type="region of interest" description="Disordered" evidence="1">
    <location>
        <begin position="321"/>
        <end position="360"/>
    </location>
</feature>
<feature type="compositionally biased region" description="Low complexity" evidence="1">
    <location>
        <begin position="206"/>
        <end position="218"/>
    </location>
</feature>
<dbReference type="AlphaFoldDB" id="A0A1N7IQY8"/>
<feature type="compositionally biased region" description="Polar residues" evidence="1">
    <location>
        <begin position="333"/>
        <end position="342"/>
    </location>
</feature>
<dbReference type="STRING" id="80876.SAMN05421779_101505"/>
<keyword evidence="4" id="KW-1185">Reference proteome</keyword>
<proteinExistence type="predicted"/>
<gene>
    <name evidence="3" type="ORF">SAMN05421779_101505</name>
</gene>
<feature type="region of interest" description="Disordered" evidence="1">
    <location>
        <begin position="550"/>
        <end position="569"/>
    </location>
</feature>
<dbReference type="Proteomes" id="UP000185678">
    <property type="component" value="Unassembled WGS sequence"/>
</dbReference>
<feature type="compositionally biased region" description="Low complexity" evidence="1">
    <location>
        <begin position="432"/>
        <end position="447"/>
    </location>
</feature>
<feature type="region of interest" description="Disordered" evidence="1">
    <location>
        <begin position="408"/>
        <end position="453"/>
    </location>
</feature>
<evidence type="ECO:0000313" key="4">
    <source>
        <dbReference type="Proteomes" id="UP000185678"/>
    </source>
</evidence>
<keyword evidence="3" id="KW-0966">Cell projection</keyword>
<feature type="compositionally biased region" description="Acidic residues" evidence="1">
    <location>
        <begin position="99"/>
        <end position="110"/>
    </location>
</feature>
<feature type="compositionally biased region" description="Low complexity" evidence="1">
    <location>
        <begin position="408"/>
        <end position="422"/>
    </location>
</feature>
<reference evidence="3 4" key="1">
    <citation type="submission" date="2017-01" db="EMBL/GenBank/DDBJ databases">
        <authorList>
            <person name="Mah S.A."/>
            <person name="Swanson W.J."/>
            <person name="Moy G.W."/>
            <person name="Vacquier V.D."/>
        </authorList>
    </citation>
    <scope>NUCLEOTIDE SEQUENCE [LARGE SCALE GENOMIC DNA]</scope>
    <source>
        <strain evidence="3 4">DSM 11589</strain>
    </source>
</reference>
<sequence>MDLLSIQSVSSATTNKTASSTATSASEASDAGSSFASLLTQTAFGNAASLSLTPAPAVTQRATSSEPEAREPVRRDAPSAKEKPVRETADARTSSSTTDDVEEDGDEDDGQSSAQAEPPFWMQVGQMPTEQAPVATSVGVTAGTVVDGDSSLTAQGGDDLLQGEAAGDQLLSAQAAAPVKPVGPLGQLAAQAAVQQQENTAPVMPQPQTTTTQSDAPQPVVQAQAVVQDPAAAQQAVQTQANTSAQAQGIAKAMGTQNQGKTVKVEVDVQQAATSSTQNAPATDAAKVAPTTGLTHQQAAVANTATQDADAPFMTSGEVADAAQDAVAPGTPSLGQQVAQNTAQGQGGPGAHAAQTMMQSPQAQQTAAVAAGATAAGAAAAAADASATATAVDTAAATTVAAIDDVAGASSSGSSTSSSMTTPLGTFGQSLSAQQGTSTAGQTQAAANPQSPLQQQAVEQVKVKITQQAAQGLDNIRIQLNPAELGRVDVKLSVRDGRVTAHVTADSQSTLDALKADATGLVKSLGDAGLQADSNSLSFSLRGENAAGQMMSGNEGGNGRGAGNPYGGRGQTLEDGLDLGVPDMETIRSQQAAARGGVDINV</sequence>